<keyword evidence="3" id="KW-1185">Reference proteome</keyword>
<dbReference type="Gene3D" id="3.20.80.10">
    <property type="entry name" value="Regulatory factor, effector binding domain"/>
    <property type="match status" value="1"/>
</dbReference>
<dbReference type="InterPro" id="IPR011256">
    <property type="entry name" value="Reg_factor_effector_dom_sf"/>
</dbReference>
<evidence type="ECO:0000259" key="1">
    <source>
        <dbReference type="SMART" id="SM00871"/>
    </source>
</evidence>
<dbReference type="InterPro" id="IPR010499">
    <property type="entry name" value="AraC_E-bd"/>
</dbReference>
<gene>
    <name evidence="2" type="ORF">J2Z66_001168</name>
</gene>
<protein>
    <submittedName>
        <fullName evidence="2">Transcriptional regulator YdeE</fullName>
    </submittedName>
</protein>
<accession>A0ABS4IPW8</accession>
<dbReference type="Pfam" id="PF14526">
    <property type="entry name" value="Cass2"/>
    <property type="match status" value="1"/>
</dbReference>
<dbReference type="InterPro" id="IPR029441">
    <property type="entry name" value="Cass2"/>
</dbReference>
<organism evidence="2 3">
    <name type="scientific">Paenibacillus eucommiae</name>
    <dbReference type="NCBI Taxonomy" id="1355755"/>
    <lineage>
        <taxon>Bacteria</taxon>
        <taxon>Bacillati</taxon>
        <taxon>Bacillota</taxon>
        <taxon>Bacilli</taxon>
        <taxon>Bacillales</taxon>
        <taxon>Paenibacillaceae</taxon>
        <taxon>Paenibacillus</taxon>
    </lineage>
</organism>
<reference evidence="2 3" key="1">
    <citation type="submission" date="2021-03" db="EMBL/GenBank/DDBJ databases">
        <title>Genomic Encyclopedia of Type Strains, Phase IV (KMG-IV): sequencing the most valuable type-strain genomes for metagenomic binning, comparative biology and taxonomic classification.</title>
        <authorList>
            <person name="Goeker M."/>
        </authorList>
    </citation>
    <scope>NUCLEOTIDE SEQUENCE [LARGE SCALE GENOMIC DNA]</scope>
    <source>
        <strain evidence="2 3">DSM 26048</strain>
    </source>
</reference>
<evidence type="ECO:0000313" key="3">
    <source>
        <dbReference type="Proteomes" id="UP001519287"/>
    </source>
</evidence>
<dbReference type="SUPFAM" id="SSF55136">
    <property type="entry name" value="Probable bacterial effector-binding domain"/>
    <property type="match status" value="1"/>
</dbReference>
<comment type="caution">
    <text evidence="2">The sequence shown here is derived from an EMBL/GenBank/DDBJ whole genome shotgun (WGS) entry which is preliminary data.</text>
</comment>
<dbReference type="SMART" id="SM00871">
    <property type="entry name" value="AraC_E_bind"/>
    <property type="match status" value="1"/>
</dbReference>
<dbReference type="RefSeq" id="WP_209970406.1">
    <property type="nucleotide sequence ID" value="NZ_JAGGLB010000003.1"/>
</dbReference>
<proteinExistence type="predicted"/>
<sequence length="155" mass="17497">MSQIATFECEVITREYNLIGQSITANFPNSFPDAAIKIHTEFGSRKAEIKGAENYEIIFSPYMCNNIVATYFACLEVSDIGHIPDGMLSINFPKTEYAKISCSNKTIGDGYSKIFEWINLKGYKQKNSSSSSAIEVFYYEDNVDEEKVEILIPIE</sequence>
<feature type="domain" description="AraC effector-binding" evidence="1">
    <location>
        <begin position="7"/>
        <end position="155"/>
    </location>
</feature>
<name>A0ABS4IPW8_9BACL</name>
<dbReference type="EMBL" id="JAGGLB010000003">
    <property type="protein sequence ID" value="MBP1989570.1"/>
    <property type="molecule type" value="Genomic_DNA"/>
</dbReference>
<dbReference type="Proteomes" id="UP001519287">
    <property type="component" value="Unassembled WGS sequence"/>
</dbReference>
<evidence type="ECO:0000313" key="2">
    <source>
        <dbReference type="EMBL" id="MBP1989570.1"/>
    </source>
</evidence>